<accession>A0A3L8Q4X3</accession>
<dbReference type="EMBL" id="QUSF01009512">
    <property type="protein sequence ID" value="RLV62229.1"/>
    <property type="molecule type" value="Genomic_DNA"/>
</dbReference>
<evidence type="ECO:0000313" key="1">
    <source>
        <dbReference type="EMBL" id="RLV62229.1"/>
    </source>
</evidence>
<feature type="non-terminal residue" evidence="1">
    <location>
        <position position="155"/>
    </location>
</feature>
<dbReference type="AlphaFoldDB" id="A0A3L8Q4X3"/>
<evidence type="ECO:0000313" key="2">
    <source>
        <dbReference type="Proteomes" id="UP000276834"/>
    </source>
</evidence>
<proteinExistence type="predicted"/>
<dbReference type="Proteomes" id="UP000276834">
    <property type="component" value="Unassembled WGS sequence"/>
</dbReference>
<sequence length="155" mass="16928">MAAKVILVSHWLILSSQNGRQGDPRLSLADSVRPKWPPSHSWSLIGCGRWSKIAAEALLDSDWLLLPGQDGGQEITKMAADDVIKMAAGGGGAPMSLNGSRCTQTYPRHTQVYPRAPRCIPQCPGVSQVYPSHTQAYPGVLRRIPDMPRHVQVRP</sequence>
<gene>
    <name evidence="1" type="ORF">DV515_00019533</name>
</gene>
<comment type="caution">
    <text evidence="1">The sequence shown here is derived from an EMBL/GenBank/DDBJ whole genome shotgun (WGS) entry which is preliminary data.</text>
</comment>
<reference evidence="1 2" key="1">
    <citation type="journal article" date="2018" name="Proc. R. Soc. B">
        <title>A non-coding region near Follistatin controls head colour polymorphism in the Gouldian finch.</title>
        <authorList>
            <person name="Toomey M.B."/>
            <person name="Marques C.I."/>
            <person name="Andrade P."/>
            <person name="Araujo P.M."/>
            <person name="Sabatino S."/>
            <person name="Gazda M.A."/>
            <person name="Afonso S."/>
            <person name="Lopes R.J."/>
            <person name="Corbo J.C."/>
            <person name="Carneiro M."/>
        </authorList>
    </citation>
    <scope>NUCLEOTIDE SEQUENCE [LARGE SCALE GENOMIC DNA]</scope>
    <source>
        <strain evidence="1">Red01</strain>
        <tissue evidence="1">Muscle</tissue>
    </source>
</reference>
<keyword evidence="2" id="KW-1185">Reference proteome</keyword>
<name>A0A3L8Q4X3_CHLGU</name>
<protein>
    <submittedName>
        <fullName evidence="1">Uncharacterized protein</fullName>
    </submittedName>
</protein>
<organism evidence="1 2">
    <name type="scientific">Chloebia gouldiae</name>
    <name type="common">Gouldian finch</name>
    <name type="synonym">Erythrura gouldiae</name>
    <dbReference type="NCBI Taxonomy" id="44316"/>
    <lineage>
        <taxon>Eukaryota</taxon>
        <taxon>Metazoa</taxon>
        <taxon>Chordata</taxon>
        <taxon>Craniata</taxon>
        <taxon>Vertebrata</taxon>
        <taxon>Euteleostomi</taxon>
        <taxon>Archelosauria</taxon>
        <taxon>Archosauria</taxon>
        <taxon>Dinosauria</taxon>
        <taxon>Saurischia</taxon>
        <taxon>Theropoda</taxon>
        <taxon>Coelurosauria</taxon>
        <taxon>Aves</taxon>
        <taxon>Neognathae</taxon>
        <taxon>Neoaves</taxon>
        <taxon>Telluraves</taxon>
        <taxon>Australaves</taxon>
        <taxon>Passeriformes</taxon>
        <taxon>Passeroidea</taxon>
        <taxon>Passeridae</taxon>
        <taxon>Chloebia</taxon>
    </lineage>
</organism>